<dbReference type="Proteomes" id="UP000001366">
    <property type="component" value="Chromosome"/>
</dbReference>
<dbReference type="PaxDb" id="123214-PERMA_0036"/>
<dbReference type="EMBL" id="CP001230">
    <property type="protein sequence ID" value="ACO04197.1"/>
    <property type="molecule type" value="Genomic_DNA"/>
</dbReference>
<dbReference type="AlphaFoldDB" id="C0QT19"/>
<dbReference type="InterPro" id="IPR008218">
    <property type="entry name" value="ATPase_V1-cplx_f_g_su"/>
</dbReference>
<keyword evidence="3" id="KW-0406">Ion transport</keyword>
<sequence>MRIFVLGNQDEIVGFSLAGVDTLEVSDEKDFIEKMDSLLSSDDVGIIAVVDRYFDTFQDNFSERVRKKAVPSVVFIPSIDGIHIKKDLKGFLAGVLGIRL</sequence>
<dbReference type="OrthoDB" id="15081at2"/>
<evidence type="ECO:0000313" key="5">
    <source>
        <dbReference type="Proteomes" id="UP000001366"/>
    </source>
</evidence>
<dbReference type="InterPro" id="IPR036906">
    <property type="entry name" value="ATPase_V1_fsu_sf"/>
</dbReference>
<name>C0QT19_PERMH</name>
<reference evidence="4 5" key="1">
    <citation type="journal article" date="2009" name="J. Bacteriol.">
        <title>Complete and draft genome sequences of six members of the Aquificales.</title>
        <authorList>
            <person name="Reysenbach A.L."/>
            <person name="Hamamura N."/>
            <person name="Podar M."/>
            <person name="Griffiths E."/>
            <person name="Ferreira S."/>
            <person name="Hochstein R."/>
            <person name="Heidelberg J."/>
            <person name="Johnson J."/>
            <person name="Mead D."/>
            <person name="Pohorille A."/>
            <person name="Sarmiento M."/>
            <person name="Schweighofer K."/>
            <person name="Seshadri R."/>
            <person name="Voytek M.A."/>
        </authorList>
    </citation>
    <scope>NUCLEOTIDE SEQUENCE [LARGE SCALE GENOMIC DNA]</scope>
    <source>
        <strain evidence="5">DSM 14350 / EX-H1</strain>
    </source>
</reference>
<dbReference type="KEGG" id="pmx:PERMA_0036"/>
<dbReference type="HOGENOM" id="CLU_2303287_0_0_0"/>
<gene>
    <name evidence="4" type="ordered locus">PERMA_0036</name>
</gene>
<accession>C0QT19</accession>
<dbReference type="SUPFAM" id="SSF159468">
    <property type="entry name" value="AtpF-like"/>
    <property type="match status" value="1"/>
</dbReference>
<dbReference type="Gene3D" id="3.40.50.10580">
    <property type="entry name" value="ATPase, V1 complex, subunit F"/>
    <property type="match status" value="1"/>
</dbReference>
<evidence type="ECO:0000256" key="2">
    <source>
        <dbReference type="ARBA" id="ARBA00022448"/>
    </source>
</evidence>
<organism evidence="4 5">
    <name type="scientific">Persephonella marina (strain DSM 14350 / EX-H1)</name>
    <dbReference type="NCBI Taxonomy" id="123214"/>
    <lineage>
        <taxon>Bacteria</taxon>
        <taxon>Pseudomonadati</taxon>
        <taxon>Aquificota</taxon>
        <taxon>Aquificia</taxon>
        <taxon>Aquificales</taxon>
        <taxon>Hydrogenothermaceae</taxon>
        <taxon>Persephonella</taxon>
    </lineage>
</organism>
<dbReference type="eggNOG" id="COG1436">
    <property type="taxonomic scope" value="Bacteria"/>
</dbReference>
<keyword evidence="2" id="KW-0813">Transport</keyword>
<protein>
    <submittedName>
        <fullName evidence="4">ATP synthase, subunit F</fullName>
    </submittedName>
</protein>
<evidence type="ECO:0000256" key="3">
    <source>
        <dbReference type="ARBA" id="ARBA00023065"/>
    </source>
</evidence>
<dbReference type="Pfam" id="PF01990">
    <property type="entry name" value="ATP-synt_F"/>
    <property type="match status" value="1"/>
</dbReference>
<proteinExistence type="inferred from homology"/>
<dbReference type="STRING" id="123214.PERMA_0036"/>
<keyword evidence="5" id="KW-1185">Reference proteome</keyword>
<comment type="similarity">
    <text evidence="1">Belongs to the V-ATPase F subunit family.</text>
</comment>
<dbReference type="RefSeq" id="WP_012676435.1">
    <property type="nucleotide sequence ID" value="NC_012440.1"/>
</dbReference>
<dbReference type="GO" id="GO:0046961">
    <property type="term" value="F:proton-transporting ATPase activity, rotational mechanism"/>
    <property type="evidence" value="ECO:0007669"/>
    <property type="project" value="InterPro"/>
</dbReference>
<evidence type="ECO:0000313" key="4">
    <source>
        <dbReference type="EMBL" id="ACO04197.1"/>
    </source>
</evidence>
<evidence type="ECO:0000256" key="1">
    <source>
        <dbReference type="ARBA" id="ARBA00010148"/>
    </source>
</evidence>